<dbReference type="EMBL" id="BPLQ01008747">
    <property type="protein sequence ID" value="GIY39169.1"/>
    <property type="molecule type" value="Genomic_DNA"/>
</dbReference>
<evidence type="ECO:0000256" key="1">
    <source>
        <dbReference type="SAM" id="MobiDB-lite"/>
    </source>
</evidence>
<reference evidence="2 3" key="1">
    <citation type="submission" date="2021-06" db="EMBL/GenBank/DDBJ databases">
        <title>Caerostris darwini draft genome.</title>
        <authorList>
            <person name="Kono N."/>
            <person name="Arakawa K."/>
        </authorList>
    </citation>
    <scope>NUCLEOTIDE SEQUENCE [LARGE SCALE GENOMIC DNA]</scope>
</reference>
<protein>
    <submittedName>
        <fullName evidence="2">Uncharacterized protein</fullName>
    </submittedName>
</protein>
<organism evidence="2 3">
    <name type="scientific">Caerostris darwini</name>
    <dbReference type="NCBI Taxonomy" id="1538125"/>
    <lineage>
        <taxon>Eukaryota</taxon>
        <taxon>Metazoa</taxon>
        <taxon>Ecdysozoa</taxon>
        <taxon>Arthropoda</taxon>
        <taxon>Chelicerata</taxon>
        <taxon>Arachnida</taxon>
        <taxon>Araneae</taxon>
        <taxon>Araneomorphae</taxon>
        <taxon>Entelegynae</taxon>
        <taxon>Araneoidea</taxon>
        <taxon>Araneidae</taxon>
        <taxon>Caerostris</taxon>
    </lineage>
</organism>
<comment type="caution">
    <text evidence="2">The sequence shown here is derived from an EMBL/GenBank/DDBJ whole genome shotgun (WGS) entry which is preliminary data.</text>
</comment>
<dbReference type="AlphaFoldDB" id="A0AAV4SZA1"/>
<name>A0AAV4SZA1_9ARAC</name>
<dbReference type="Proteomes" id="UP001054837">
    <property type="component" value="Unassembled WGS sequence"/>
</dbReference>
<proteinExistence type="predicted"/>
<evidence type="ECO:0000313" key="3">
    <source>
        <dbReference type="Proteomes" id="UP001054837"/>
    </source>
</evidence>
<accession>A0AAV4SZA1</accession>
<evidence type="ECO:0000313" key="2">
    <source>
        <dbReference type="EMBL" id="GIY39169.1"/>
    </source>
</evidence>
<keyword evidence="3" id="KW-1185">Reference proteome</keyword>
<sequence>MAERGLFPLNLFRILKQNKHLNLFPLYPSRKDTQNILQLSPSIYCIMQNSLQIPCKMSNPTSKQKKSRDEKTRCSPKKNIPRFAPGHCGRAKGAGGKVHFVAKKKLPQY</sequence>
<feature type="region of interest" description="Disordered" evidence="1">
    <location>
        <begin position="56"/>
        <end position="88"/>
    </location>
</feature>
<gene>
    <name evidence="2" type="ORF">CDAR_193991</name>
</gene>